<comment type="caution">
    <text evidence="2">The sequence shown here is derived from an EMBL/GenBank/DDBJ whole genome shotgun (WGS) entry which is preliminary data.</text>
</comment>
<evidence type="ECO:0000313" key="3">
    <source>
        <dbReference type="Proteomes" id="UP000221852"/>
    </source>
</evidence>
<dbReference type="RefSeq" id="WP_098994536.1">
    <property type="nucleotide sequence ID" value="NZ_CP084159.1"/>
</dbReference>
<dbReference type="Proteomes" id="UP000221852">
    <property type="component" value="Unassembled WGS sequence"/>
</dbReference>
<gene>
    <name evidence="2" type="ORF">CBG59_06260</name>
</gene>
<name>A0A2C6CB17_FUSNP</name>
<evidence type="ECO:0000313" key="2">
    <source>
        <dbReference type="EMBL" id="PHI13325.1"/>
    </source>
</evidence>
<protein>
    <submittedName>
        <fullName evidence="2">Uncharacterized protein</fullName>
    </submittedName>
</protein>
<organism evidence="2 3">
    <name type="scientific">Fusobacterium nucleatum subsp. polymorphum</name>
    <name type="common">Fusobacterium polymorphum</name>
    <dbReference type="NCBI Taxonomy" id="76857"/>
    <lineage>
        <taxon>Bacteria</taxon>
        <taxon>Fusobacteriati</taxon>
        <taxon>Fusobacteriota</taxon>
        <taxon>Fusobacteriia</taxon>
        <taxon>Fusobacteriales</taxon>
        <taxon>Fusobacteriaceae</taxon>
        <taxon>Fusobacterium</taxon>
    </lineage>
</organism>
<feature type="region of interest" description="Disordered" evidence="1">
    <location>
        <begin position="43"/>
        <end position="104"/>
    </location>
</feature>
<dbReference type="AlphaFoldDB" id="A0A2C6CB17"/>
<reference evidence="2 3" key="1">
    <citation type="submission" date="2017-06" db="EMBL/GenBank/DDBJ databases">
        <title>Draft genome sequence of Fusobacterium nucleatum subsp. polymorphum KCOM 1330 (=ChDC F330).</title>
        <authorList>
            <person name="Kook J.-K."/>
            <person name="Park S.-N."/>
            <person name="Lim Y.K."/>
            <person name="Roh H."/>
        </authorList>
    </citation>
    <scope>NUCLEOTIDE SEQUENCE [LARGE SCALE GENOMIC DNA]</scope>
    <source>
        <strain evidence="3">KCOM 1330 (ChDC F330)</strain>
    </source>
</reference>
<sequence length="364" mass="40603">MISPKYQHYYDGYEFATMFAVGEAAAFANNLNQGSQINNKETAKLEQRQGEGQSPQQGQRSQDSLVQNNKNSINKTQAQGNQDYSGNQQVSKGSTSNNQQGAPISKTLDMKDNLASQVSNNMSYGQTLSLPVKYPIVTKSGVTLYQGYAIGPRGAKYTEVGVSNNKEIVYKNNSGSYFKLTDKGLEDISSKDVIKKEYFPTVKVQKNNGSNPSAGKDYYVSKEGNFKVKKYIEAGQTVEDYDKKYLVENARARGINVGRSKEHTNTTLGHWEKAIDIADEASKDSNVKAVYVDEALRNISDKFKDDKTIPDVTIEYEDGTFKFIEVKSLTDDRVKLENKLRDLQTKYGKDIIKDFEVVNPKGGK</sequence>
<feature type="compositionally biased region" description="Polar residues" evidence="1">
    <location>
        <begin position="50"/>
        <end position="102"/>
    </location>
</feature>
<evidence type="ECO:0000256" key="1">
    <source>
        <dbReference type="SAM" id="MobiDB-lite"/>
    </source>
</evidence>
<dbReference type="EMBL" id="NIRQ01000001">
    <property type="protein sequence ID" value="PHI13325.1"/>
    <property type="molecule type" value="Genomic_DNA"/>
</dbReference>
<accession>A0A2C6CB17</accession>
<proteinExistence type="predicted"/>